<comment type="caution">
    <text evidence="1">The sequence shown here is derived from an EMBL/GenBank/DDBJ whole genome shotgun (WGS) entry which is preliminary data.</text>
</comment>
<protein>
    <submittedName>
        <fullName evidence="1">Uncharacterized protein</fullName>
    </submittedName>
</protein>
<evidence type="ECO:0000313" key="2">
    <source>
        <dbReference type="Proteomes" id="UP001175353"/>
    </source>
</evidence>
<dbReference type="AlphaFoldDB" id="A0AAN6KXX5"/>
<sequence length="264" mass="28710">MAFCSTTQKPYSRRLVHTDTDLDSSVQHVQAPTQPDSHTQEVTSMGWFPLVSRDLGTTMPRARLLALNSTFGFRFGDLDMVARQYELIVPITTTLSHATCFLGLVEEVCRIPAVAKLRSVARLLPYIKKTSRVLTFAEAAGMMVSVVAGKNLLNPSSVNIAGQVANDATPTDKRLAGSIAGNVSTYDPTTLLLTVAPEIILSLPRIKSTAQDRTQLRPMGYCSTYDTRLHTMGETFLETFRSASAKPGFPIKACSGSSGSPERH</sequence>
<accession>A0AAN6KXX5</accession>
<name>A0AAN6KXX5_9PEZI</name>
<keyword evidence="2" id="KW-1185">Reference proteome</keyword>
<dbReference type="EMBL" id="JAUJLE010000015">
    <property type="protein sequence ID" value="KAK1008745.1"/>
    <property type="molecule type" value="Genomic_DNA"/>
</dbReference>
<proteinExistence type="predicted"/>
<organism evidence="1 2">
    <name type="scientific">Friedmanniomyces endolithicus</name>
    <dbReference type="NCBI Taxonomy" id="329885"/>
    <lineage>
        <taxon>Eukaryota</taxon>
        <taxon>Fungi</taxon>
        <taxon>Dikarya</taxon>
        <taxon>Ascomycota</taxon>
        <taxon>Pezizomycotina</taxon>
        <taxon>Dothideomycetes</taxon>
        <taxon>Dothideomycetidae</taxon>
        <taxon>Mycosphaerellales</taxon>
        <taxon>Teratosphaeriaceae</taxon>
        <taxon>Friedmanniomyces</taxon>
    </lineage>
</organism>
<reference evidence="1" key="1">
    <citation type="submission" date="2023-06" db="EMBL/GenBank/DDBJ databases">
        <title>Black Yeasts Isolated from many extreme environments.</title>
        <authorList>
            <person name="Coleine C."/>
            <person name="Stajich J.E."/>
            <person name="Selbmann L."/>
        </authorList>
    </citation>
    <scope>NUCLEOTIDE SEQUENCE</scope>
    <source>
        <strain evidence="1">CCFEE 5200</strain>
    </source>
</reference>
<evidence type="ECO:0000313" key="1">
    <source>
        <dbReference type="EMBL" id="KAK1008745.1"/>
    </source>
</evidence>
<dbReference type="Proteomes" id="UP001175353">
    <property type="component" value="Unassembled WGS sequence"/>
</dbReference>
<gene>
    <name evidence="1" type="ORF">LTR91_003105</name>
</gene>